<evidence type="ECO:0000313" key="8">
    <source>
        <dbReference type="Proteomes" id="UP000245771"/>
    </source>
</evidence>
<name>A0A316VMH6_9BASI</name>
<evidence type="ECO:0000256" key="2">
    <source>
        <dbReference type="ARBA" id="ARBA00022723"/>
    </source>
</evidence>
<evidence type="ECO:0000256" key="3">
    <source>
        <dbReference type="ARBA" id="ARBA00022801"/>
    </source>
</evidence>
<evidence type="ECO:0000313" key="7">
    <source>
        <dbReference type="EMBL" id="PWN37301.1"/>
    </source>
</evidence>
<dbReference type="Pfam" id="PF00293">
    <property type="entry name" value="NUDIX"/>
    <property type="match status" value="1"/>
</dbReference>
<dbReference type="GO" id="GO:0046872">
    <property type="term" value="F:metal ion binding"/>
    <property type="evidence" value="ECO:0007669"/>
    <property type="project" value="UniProtKB-KW"/>
</dbReference>
<dbReference type="GO" id="GO:0005634">
    <property type="term" value="C:nucleus"/>
    <property type="evidence" value="ECO:0007669"/>
    <property type="project" value="TreeGrafter"/>
</dbReference>
<comment type="cofactor">
    <cofactor evidence="1">
        <name>Mg(2+)</name>
        <dbReference type="ChEBI" id="CHEBI:18420"/>
    </cofactor>
</comment>
<sequence>MGGKKDGEVRPRKVAVAIPFCKIGNEVHICLVSSRKHDGQYVLPKGGVEKGEDGWQSAVREMWEEAGLKPSKEWVQVEAKDSFMTGSIDDHKPHKRSPSTEHGSASFVPRARYTAFLVNVQKGDPQCELDQWPEQHERKRLWTLCEDACKEIQWRKDIYHLLLQADGKLKAYQS</sequence>
<dbReference type="AlphaFoldDB" id="A0A316VMH6"/>
<dbReference type="GO" id="GO:1901911">
    <property type="term" value="P:adenosine 5'-(hexahydrogen pentaphosphate) catabolic process"/>
    <property type="evidence" value="ECO:0007669"/>
    <property type="project" value="TreeGrafter"/>
</dbReference>
<feature type="domain" description="Nudix hydrolase" evidence="6">
    <location>
        <begin position="10"/>
        <end position="165"/>
    </location>
</feature>
<protein>
    <submittedName>
        <fullName evidence="7">NUDIX hydrolase</fullName>
    </submittedName>
</protein>
<keyword evidence="8" id="KW-1185">Reference proteome</keyword>
<dbReference type="PANTHER" id="PTHR12629">
    <property type="entry name" value="DIPHOSPHOINOSITOL POLYPHOSPHATE PHOSPHOHYDROLASE"/>
    <property type="match status" value="1"/>
</dbReference>
<keyword evidence="4" id="KW-0460">Magnesium</keyword>
<dbReference type="OrthoDB" id="2011998at2759"/>
<dbReference type="GO" id="GO:0034431">
    <property type="term" value="F:bis(5'-adenosyl)-hexaphosphatase activity"/>
    <property type="evidence" value="ECO:0007669"/>
    <property type="project" value="TreeGrafter"/>
</dbReference>
<dbReference type="GO" id="GO:1901909">
    <property type="term" value="P:diadenosine hexaphosphate catabolic process"/>
    <property type="evidence" value="ECO:0007669"/>
    <property type="project" value="TreeGrafter"/>
</dbReference>
<dbReference type="Proteomes" id="UP000245771">
    <property type="component" value="Unassembled WGS sequence"/>
</dbReference>
<dbReference type="InParanoid" id="A0A316VMH6"/>
<keyword evidence="3 7" id="KW-0378">Hydrolase</keyword>
<evidence type="ECO:0000256" key="5">
    <source>
        <dbReference type="SAM" id="MobiDB-lite"/>
    </source>
</evidence>
<dbReference type="GO" id="GO:0071543">
    <property type="term" value="P:diphosphoinositol polyphosphate metabolic process"/>
    <property type="evidence" value="ECO:0007669"/>
    <property type="project" value="TreeGrafter"/>
</dbReference>
<dbReference type="GeneID" id="37023378"/>
<dbReference type="PROSITE" id="PS51462">
    <property type="entry name" value="NUDIX"/>
    <property type="match status" value="1"/>
</dbReference>
<dbReference type="InterPro" id="IPR000086">
    <property type="entry name" value="NUDIX_hydrolase_dom"/>
</dbReference>
<evidence type="ECO:0000256" key="4">
    <source>
        <dbReference type="ARBA" id="ARBA00022842"/>
    </source>
</evidence>
<feature type="region of interest" description="Disordered" evidence="5">
    <location>
        <begin position="85"/>
        <end position="105"/>
    </location>
</feature>
<dbReference type="EMBL" id="KZ819602">
    <property type="protein sequence ID" value="PWN37301.1"/>
    <property type="molecule type" value="Genomic_DNA"/>
</dbReference>
<dbReference type="CDD" id="cd04666">
    <property type="entry name" value="NUDIX_DIPP2_like_Nudt4"/>
    <property type="match status" value="1"/>
</dbReference>
<dbReference type="GO" id="GO:0034432">
    <property type="term" value="F:bis(5'-adenosyl)-pentaphosphatase activity"/>
    <property type="evidence" value="ECO:0007669"/>
    <property type="project" value="TreeGrafter"/>
</dbReference>
<keyword evidence="2" id="KW-0479">Metal-binding</keyword>
<dbReference type="GO" id="GO:1901907">
    <property type="term" value="P:diadenosine pentaphosphate catabolic process"/>
    <property type="evidence" value="ECO:0007669"/>
    <property type="project" value="TreeGrafter"/>
</dbReference>
<organism evidence="7 8">
    <name type="scientific">Meira miltonrushii</name>
    <dbReference type="NCBI Taxonomy" id="1280837"/>
    <lineage>
        <taxon>Eukaryota</taxon>
        <taxon>Fungi</taxon>
        <taxon>Dikarya</taxon>
        <taxon>Basidiomycota</taxon>
        <taxon>Ustilaginomycotina</taxon>
        <taxon>Exobasidiomycetes</taxon>
        <taxon>Exobasidiales</taxon>
        <taxon>Brachybasidiaceae</taxon>
        <taxon>Meira</taxon>
    </lineage>
</organism>
<accession>A0A316VMH6</accession>
<proteinExistence type="predicted"/>
<dbReference type="SUPFAM" id="SSF55811">
    <property type="entry name" value="Nudix"/>
    <property type="match status" value="1"/>
</dbReference>
<dbReference type="GO" id="GO:0008486">
    <property type="term" value="F:diphosphoinositol-polyphosphate diphosphatase activity"/>
    <property type="evidence" value="ECO:0007669"/>
    <property type="project" value="TreeGrafter"/>
</dbReference>
<evidence type="ECO:0000256" key="1">
    <source>
        <dbReference type="ARBA" id="ARBA00001946"/>
    </source>
</evidence>
<dbReference type="InterPro" id="IPR047198">
    <property type="entry name" value="DDP-like_NUDIX"/>
</dbReference>
<dbReference type="RefSeq" id="XP_025357603.1">
    <property type="nucleotide sequence ID" value="XM_025501597.1"/>
</dbReference>
<dbReference type="GO" id="GO:0005737">
    <property type="term" value="C:cytoplasm"/>
    <property type="evidence" value="ECO:0007669"/>
    <property type="project" value="TreeGrafter"/>
</dbReference>
<dbReference type="FunCoup" id="A0A316VMH6">
    <property type="interactions" value="209"/>
</dbReference>
<gene>
    <name evidence="7" type="ORF">FA14DRAFT_187424</name>
</gene>
<dbReference type="InterPro" id="IPR015797">
    <property type="entry name" value="NUDIX_hydrolase-like_dom_sf"/>
</dbReference>
<dbReference type="GO" id="GO:0000298">
    <property type="term" value="F:endopolyphosphatase activity"/>
    <property type="evidence" value="ECO:0007669"/>
    <property type="project" value="TreeGrafter"/>
</dbReference>
<dbReference type="Gene3D" id="3.90.79.10">
    <property type="entry name" value="Nucleoside Triphosphate Pyrophosphohydrolase"/>
    <property type="match status" value="1"/>
</dbReference>
<dbReference type="PANTHER" id="PTHR12629:SF0">
    <property type="entry name" value="DIPHOSPHOINOSITOL-POLYPHOSPHATE DIPHOSPHATASE"/>
    <property type="match status" value="1"/>
</dbReference>
<reference evidence="7 8" key="1">
    <citation type="journal article" date="2018" name="Mol. Biol. Evol.">
        <title>Broad Genomic Sampling Reveals a Smut Pathogenic Ancestry of the Fungal Clade Ustilaginomycotina.</title>
        <authorList>
            <person name="Kijpornyongpan T."/>
            <person name="Mondo S.J."/>
            <person name="Barry K."/>
            <person name="Sandor L."/>
            <person name="Lee J."/>
            <person name="Lipzen A."/>
            <person name="Pangilinan J."/>
            <person name="LaButti K."/>
            <person name="Hainaut M."/>
            <person name="Henrissat B."/>
            <person name="Grigoriev I.V."/>
            <person name="Spatafora J.W."/>
            <person name="Aime M.C."/>
        </authorList>
    </citation>
    <scope>NUCLEOTIDE SEQUENCE [LARGE SCALE GENOMIC DNA]</scope>
    <source>
        <strain evidence="7 8">MCA 3882</strain>
    </source>
</reference>
<evidence type="ECO:0000259" key="6">
    <source>
        <dbReference type="PROSITE" id="PS51462"/>
    </source>
</evidence>
<dbReference type="STRING" id="1280837.A0A316VMH6"/>